<organism evidence="3">
    <name type="scientific">Salpingoeca rosetta (strain ATCC 50818 / BSB-021)</name>
    <dbReference type="NCBI Taxonomy" id="946362"/>
    <lineage>
        <taxon>Eukaryota</taxon>
        <taxon>Choanoflagellata</taxon>
        <taxon>Craspedida</taxon>
        <taxon>Salpingoecidae</taxon>
        <taxon>Salpingoeca</taxon>
    </lineage>
</organism>
<dbReference type="OrthoDB" id="10501718at2759"/>
<accession>F2UDZ2</accession>
<dbReference type="RefSeq" id="XP_004992487.1">
    <property type="nucleotide sequence ID" value="XM_004992430.1"/>
</dbReference>
<dbReference type="OMA" id="FHIHASN"/>
<proteinExistence type="predicted"/>
<dbReference type="Proteomes" id="UP000007799">
    <property type="component" value="Unassembled WGS sequence"/>
</dbReference>
<dbReference type="GeneID" id="16073054"/>
<feature type="signal peptide" evidence="1">
    <location>
        <begin position="1"/>
        <end position="24"/>
    </location>
</feature>
<gene>
    <name evidence="2" type="ORF">PTSG_07072</name>
</gene>
<dbReference type="EMBL" id="GL832970">
    <property type="protein sequence ID" value="EGD74842.1"/>
    <property type="molecule type" value="Genomic_DNA"/>
</dbReference>
<dbReference type="InParanoid" id="F2UDZ2"/>
<evidence type="ECO:0000313" key="2">
    <source>
        <dbReference type="EMBL" id="EGD74842.1"/>
    </source>
</evidence>
<protein>
    <submittedName>
        <fullName evidence="2">Uncharacterized protein</fullName>
    </submittedName>
</protein>
<keyword evidence="1" id="KW-0732">Signal</keyword>
<feature type="chain" id="PRO_5003288595" evidence="1">
    <location>
        <begin position="25"/>
        <end position="323"/>
    </location>
</feature>
<reference evidence="2" key="1">
    <citation type="submission" date="2009-08" db="EMBL/GenBank/DDBJ databases">
        <title>Annotation of Salpingoeca rosetta.</title>
        <authorList>
            <consortium name="The Broad Institute Genome Sequencing Platform"/>
            <person name="Russ C."/>
            <person name="Cuomo C."/>
            <person name="Burger G."/>
            <person name="Gray M.W."/>
            <person name="Holland P.W.H."/>
            <person name="King N."/>
            <person name="Lang F.B.F."/>
            <person name="Roger A.J."/>
            <person name="Ruiz-Trillo I."/>
            <person name="Young S.K."/>
            <person name="Zeng Q."/>
            <person name="Gargeya S."/>
            <person name="Alvarado L."/>
            <person name="Berlin A."/>
            <person name="Chapman S.B."/>
            <person name="Chen Z."/>
            <person name="Freedman E."/>
            <person name="Gellesch M."/>
            <person name="Goldberg J."/>
            <person name="Griggs A."/>
            <person name="Gujja S."/>
            <person name="Heilman E."/>
            <person name="Heiman D."/>
            <person name="Howarth C."/>
            <person name="Mehta T."/>
            <person name="Neiman D."/>
            <person name="Pearson M."/>
            <person name="Roberts A."/>
            <person name="Saif S."/>
            <person name="Shea T."/>
            <person name="Shenoy N."/>
            <person name="Sisk P."/>
            <person name="Stolte C."/>
            <person name="Sykes S."/>
            <person name="White J."/>
            <person name="Yandava C."/>
            <person name="Haas B."/>
            <person name="Nusbaum C."/>
            <person name="Birren B."/>
        </authorList>
    </citation>
    <scope>NUCLEOTIDE SEQUENCE [LARGE SCALE GENOMIC DNA]</scope>
    <source>
        <strain evidence="2">ATCC 50818</strain>
    </source>
</reference>
<dbReference type="KEGG" id="sre:PTSG_07072"/>
<dbReference type="AlphaFoldDB" id="F2UDZ2"/>
<sequence>MRWTWAVEVLLVAVAAVAVTSAVAMPVEDGVIPARLVLGKKGNSSCLTPKQDDELRHAIAGIQITLSAAVTALDIAAAAEHNAKTKQDLKEAAVVIQNVNKYLVANLTQIVDSACGNCSEIVRVVNESATAIEQTISHISPDIKNTTTWKLIVTAINDILQIAEIVCPSKLAMFHMEPRDVSPPCLNATQLRLLEKIVAGTQIIMTSAEVALEVAAANEKDNATRHKLEEAATVVKAISQDLVGNLTKIAQSPCATCTEIVNIVEQLVHALEETLQQINPDWNHDPLWQSIVEAINNIFQYVEVLCPQPTQDTKPFHIHASNP</sequence>
<evidence type="ECO:0000256" key="1">
    <source>
        <dbReference type="SAM" id="SignalP"/>
    </source>
</evidence>
<evidence type="ECO:0000313" key="3">
    <source>
        <dbReference type="Proteomes" id="UP000007799"/>
    </source>
</evidence>
<keyword evidence="3" id="KW-1185">Reference proteome</keyword>
<name>F2UDZ2_SALR5</name>